<dbReference type="GO" id="GO:0006788">
    <property type="term" value="P:heme oxidation"/>
    <property type="evidence" value="ECO:0007669"/>
    <property type="project" value="InterPro"/>
</dbReference>
<dbReference type="Pfam" id="PF01126">
    <property type="entry name" value="Heme_oxygenase"/>
    <property type="match status" value="1"/>
</dbReference>
<dbReference type="CDD" id="cd19166">
    <property type="entry name" value="HemeO-bac"/>
    <property type="match status" value="1"/>
</dbReference>
<gene>
    <name evidence="1" type="ORF">AWB65_03953</name>
</gene>
<dbReference type="Gene3D" id="1.20.910.10">
    <property type="entry name" value="Heme oxygenase-like"/>
    <property type="match status" value="1"/>
</dbReference>
<dbReference type="EMBL" id="FCNW02000022">
    <property type="protein sequence ID" value="SAL49165.1"/>
    <property type="molecule type" value="Genomic_DNA"/>
</dbReference>
<protein>
    <submittedName>
        <fullName evidence="1">Heme oxygenase</fullName>
    </submittedName>
</protein>
<comment type="caution">
    <text evidence="1">The sequence shown here is derived from an EMBL/GenBank/DDBJ whole genome shotgun (WGS) entry which is preliminary data.</text>
</comment>
<dbReference type="AlphaFoldDB" id="A0A158HXM4"/>
<accession>A0A158HXM4</accession>
<dbReference type="STRING" id="326474.AWB65_03953"/>
<reference evidence="1" key="1">
    <citation type="submission" date="2016-01" db="EMBL/GenBank/DDBJ databases">
        <authorList>
            <person name="Peeters C."/>
        </authorList>
    </citation>
    <scope>NUCLEOTIDE SEQUENCE [LARGE SCALE GENOMIC DNA]</scope>
    <source>
        <strain evidence="1">LMG 22934</strain>
    </source>
</reference>
<dbReference type="Proteomes" id="UP000054977">
    <property type="component" value="Unassembled WGS sequence"/>
</dbReference>
<sequence>MSAQGIETEWNMQHDLLLRLKDETAACHTRLENALDLMRNDWSREEYVALLERFFGYVAVWEDAVGARLPAHLQAFFDARRKAAWLADDLAVLTGDQHRAAAVPLAKESATLPALDTTARVFGSMYVMEGSTLGGRFIAPHVAGLFGLTHGRGNAYFDGYGPRTGSMWKAFRETAAATVSAGQYDDAVAAAVETFDGLHAWLAGARVAPGALA</sequence>
<dbReference type="InterPro" id="IPR016053">
    <property type="entry name" value="Haem_Oase-like"/>
</dbReference>
<keyword evidence="2" id="KW-1185">Reference proteome</keyword>
<dbReference type="GO" id="GO:0004392">
    <property type="term" value="F:heme oxygenase (decyclizing) activity"/>
    <property type="evidence" value="ECO:0007669"/>
    <property type="project" value="InterPro"/>
</dbReference>
<proteinExistence type="predicted"/>
<dbReference type="SUPFAM" id="SSF48613">
    <property type="entry name" value="Heme oxygenase-like"/>
    <property type="match status" value="1"/>
</dbReference>
<name>A0A158HXM4_9BURK</name>
<evidence type="ECO:0000313" key="1">
    <source>
        <dbReference type="EMBL" id="SAL49165.1"/>
    </source>
</evidence>
<organism evidence="1 2">
    <name type="scientific">Caballeronia humi</name>
    <dbReference type="NCBI Taxonomy" id="326474"/>
    <lineage>
        <taxon>Bacteria</taxon>
        <taxon>Pseudomonadati</taxon>
        <taxon>Pseudomonadota</taxon>
        <taxon>Betaproteobacteria</taxon>
        <taxon>Burkholderiales</taxon>
        <taxon>Burkholderiaceae</taxon>
        <taxon>Caballeronia</taxon>
    </lineage>
</organism>
<evidence type="ECO:0000313" key="2">
    <source>
        <dbReference type="Proteomes" id="UP000054977"/>
    </source>
</evidence>
<dbReference type="InterPro" id="IPR016084">
    <property type="entry name" value="Haem_Oase-like_multi-hlx"/>
</dbReference>
<dbReference type="RefSeq" id="WP_235007686.1">
    <property type="nucleotide sequence ID" value="NZ_FCNW02000022.1"/>
</dbReference>